<keyword evidence="4" id="KW-1185">Reference proteome</keyword>
<protein>
    <submittedName>
        <fullName evidence="3">LysM peptidoglycan-binding domain-containing protein</fullName>
    </submittedName>
</protein>
<name>A0A923LUJ9_9FIRM</name>
<feature type="domain" description="LysM" evidence="2">
    <location>
        <begin position="199"/>
        <end position="246"/>
    </location>
</feature>
<comment type="caution">
    <text evidence="3">The sequence shown here is derived from an EMBL/GenBank/DDBJ whole genome shotgun (WGS) entry which is preliminary data.</text>
</comment>
<evidence type="ECO:0000256" key="1">
    <source>
        <dbReference type="SAM" id="MobiDB-lite"/>
    </source>
</evidence>
<dbReference type="SUPFAM" id="SSF54106">
    <property type="entry name" value="LysM domain"/>
    <property type="match status" value="1"/>
</dbReference>
<dbReference type="PROSITE" id="PS51782">
    <property type="entry name" value="LYSM"/>
    <property type="match status" value="1"/>
</dbReference>
<dbReference type="RefSeq" id="WP_186949631.1">
    <property type="nucleotide sequence ID" value="NZ_JACOPL010000003.1"/>
</dbReference>
<sequence>MPITGGGIIGGTAAGLLGRVAAQQIQAYRSGRRRIIFVNLTTGQEVVLPVTPQQYVIDRGVAIETVNLTGFGDVHLAGDRTLFSETLEFMLPVQAYPFNDVTAVLDPYYYIDFFELTGDNRQVCRFIVSDSPTQCEVLLENLQYRQQEGTGDYYCTLAMRRHRQPNPVRLVGDDQSTAQAATVSTPARATETPAQTAVQNHTVQPGDTLSGICRQYYGNANLYPKLAAYNGIQNPDLIYDGSVIKIPPASAL</sequence>
<feature type="region of interest" description="Disordered" evidence="1">
    <location>
        <begin position="169"/>
        <end position="193"/>
    </location>
</feature>
<gene>
    <name evidence="3" type="ORF">H8S45_04405</name>
</gene>
<dbReference type="EMBL" id="JACOPL010000003">
    <property type="protein sequence ID" value="MBC5724701.1"/>
    <property type="molecule type" value="Genomic_DNA"/>
</dbReference>
<evidence type="ECO:0000313" key="4">
    <source>
        <dbReference type="Proteomes" id="UP000606499"/>
    </source>
</evidence>
<dbReference type="Gene3D" id="3.10.350.10">
    <property type="entry name" value="LysM domain"/>
    <property type="match status" value="1"/>
</dbReference>
<dbReference type="InterPro" id="IPR018392">
    <property type="entry name" value="LysM"/>
</dbReference>
<evidence type="ECO:0000259" key="2">
    <source>
        <dbReference type="PROSITE" id="PS51782"/>
    </source>
</evidence>
<accession>A0A923LUJ9</accession>
<dbReference type="CDD" id="cd00118">
    <property type="entry name" value="LysM"/>
    <property type="match status" value="1"/>
</dbReference>
<evidence type="ECO:0000313" key="3">
    <source>
        <dbReference type="EMBL" id="MBC5724701.1"/>
    </source>
</evidence>
<proteinExistence type="predicted"/>
<feature type="compositionally biased region" description="Polar residues" evidence="1">
    <location>
        <begin position="174"/>
        <end position="193"/>
    </location>
</feature>
<dbReference type="AlphaFoldDB" id="A0A923LUJ9"/>
<dbReference type="PANTHER" id="PTHR34700">
    <property type="entry name" value="POTASSIUM BINDING PROTEIN KBP"/>
    <property type="match status" value="1"/>
</dbReference>
<dbReference type="SMART" id="SM00257">
    <property type="entry name" value="LysM"/>
    <property type="match status" value="1"/>
</dbReference>
<dbReference type="InterPro" id="IPR052196">
    <property type="entry name" value="Bact_Kbp"/>
</dbReference>
<reference evidence="3" key="1">
    <citation type="submission" date="2020-08" db="EMBL/GenBank/DDBJ databases">
        <title>Genome public.</title>
        <authorList>
            <person name="Liu C."/>
            <person name="Sun Q."/>
        </authorList>
    </citation>
    <scope>NUCLEOTIDE SEQUENCE</scope>
    <source>
        <strain evidence="3">NSJ-28</strain>
    </source>
</reference>
<dbReference type="InterPro" id="IPR036779">
    <property type="entry name" value="LysM_dom_sf"/>
</dbReference>
<organism evidence="3 4">
    <name type="scientific">Agathobaculum faecis</name>
    <dbReference type="NCBI Taxonomy" id="2763013"/>
    <lineage>
        <taxon>Bacteria</taxon>
        <taxon>Bacillati</taxon>
        <taxon>Bacillota</taxon>
        <taxon>Clostridia</taxon>
        <taxon>Eubacteriales</taxon>
        <taxon>Butyricicoccaceae</taxon>
        <taxon>Agathobaculum</taxon>
    </lineage>
</organism>
<dbReference type="Pfam" id="PF01476">
    <property type="entry name" value="LysM"/>
    <property type="match status" value="1"/>
</dbReference>
<dbReference type="PANTHER" id="PTHR34700:SF4">
    <property type="entry name" value="PHAGE-LIKE ELEMENT PBSX PROTEIN XKDP"/>
    <property type="match status" value="1"/>
</dbReference>
<dbReference type="Proteomes" id="UP000606499">
    <property type="component" value="Unassembled WGS sequence"/>
</dbReference>